<accession>A0A4C1T0I1</accession>
<evidence type="ECO:0000313" key="1">
    <source>
        <dbReference type="EMBL" id="GBP07007.1"/>
    </source>
</evidence>
<protein>
    <submittedName>
        <fullName evidence="1">Uncharacterized protein</fullName>
    </submittedName>
</protein>
<sequence>MTMNLYIELTDLEACNAWFPPRDAQLTSSCWKKSKRVVDGQPVRNFVPKLKIKSISQFKERFLTVSMTLAKMNHIRVHVKCKPATESRIGTRNITGNGFRLKRSEI</sequence>
<dbReference type="EMBL" id="BGZK01004121">
    <property type="protein sequence ID" value="GBP07007.1"/>
    <property type="molecule type" value="Genomic_DNA"/>
</dbReference>
<reference evidence="1 2" key="1">
    <citation type="journal article" date="2019" name="Commun. Biol.">
        <title>The bagworm genome reveals a unique fibroin gene that provides high tensile strength.</title>
        <authorList>
            <person name="Kono N."/>
            <person name="Nakamura H."/>
            <person name="Ohtoshi R."/>
            <person name="Tomita M."/>
            <person name="Numata K."/>
            <person name="Arakawa K."/>
        </authorList>
    </citation>
    <scope>NUCLEOTIDE SEQUENCE [LARGE SCALE GENOMIC DNA]</scope>
</reference>
<dbReference type="Proteomes" id="UP000299102">
    <property type="component" value="Unassembled WGS sequence"/>
</dbReference>
<gene>
    <name evidence="1" type="ORF">EVAR_100870_1</name>
</gene>
<comment type="caution">
    <text evidence="1">The sequence shown here is derived from an EMBL/GenBank/DDBJ whole genome shotgun (WGS) entry which is preliminary data.</text>
</comment>
<proteinExistence type="predicted"/>
<keyword evidence="2" id="KW-1185">Reference proteome</keyword>
<evidence type="ECO:0000313" key="2">
    <source>
        <dbReference type="Proteomes" id="UP000299102"/>
    </source>
</evidence>
<organism evidence="1 2">
    <name type="scientific">Eumeta variegata</name>
    <name type="common">Bagworm moth</name>
    <name type="synonym">Eumeta japonica</name>
    <dbReference type="NCBI Taxonomy" id="151549"/>
    <lineage>
        <taxon>Eukaryota</taxon>
        <taxon>Metazoa</taxon>
        <taxon>Ecdysozoa</taxon>
        <taxon>Arthropoda</taxon>
        <taxon>Hexapoda</taxon>
        <taxon>Insecta</taxon>
        <taxon>Pterygota</taxon>
        <taxon>Neoptera</taxon>
        <taxon>Endopterygota</taxon>
        <taxon>Lepidoptera</taxon>
        <taxon>Glossata</taxon>
        <taxon>Ditrysia</taxon>
        <taxon>Tineoidea</taxon>
        <taxon>Psychidae</taxon>
        <taxon>Oiketicinae</taxon>
        <taxon>Eumeta</taxon>
    </lineage>
</organism>
<dbReference type="AlphaFoldDB" id="A0A4C1T0I1"/>
<name>A0A4C1T0I1_EUMVA</name>